<feature type="domain" description="Thioredoxin" evidence="10">
    <location>
        <begin position="38"/>
        <end position="257"/>
    </location>
</feature>
<accession>A0ABQ3CCH4</accession>
<keyword evidence="5" id="KW-0574">Periplasm</keyword>
<dbReference type="PROSITE" id="PS51257">
    <property type="entry name" value="PROKAR_LIPOPROTEIN"/>
    <property type="match status" value="1"/>
</dbReference>
<reference evidence="12" key="1">
    <citation type="journal article" date="2019" name="Int. J. Syst. Evol. Microbiol.">
        <title>The Global Catalogue of Microorganisms (GCM) 10K type strain sequencing project: providing services to taxonomists for standard genome sequencing and annotation.</title>
        <authorList>
            <consortium name="The Broad Institute Genomics Platform"/>
            <consortium name="The Broad Institute Genome Sequencing Center for Infectious Disease"/>
            <person name="Wu L."/>
            <person name="Ma J."/>
        </authorList>
    </citation>
    <scope>NUCLEOTIDE SEQUENCE [LARGE SCALE GENOMIC DNA]</scope>
    <source>
        <strain evidence="12">KCTC 22558</strain>
    </source>
</reference>
<feature type="chain" id="PRO_5046575697" description="Thiol:disulfide interchange protein DsbA" evidence="9">
    <location>
        <begin position="29"/>
        <end position="280"/>
    </location>
</feature>
<evidence type="ECO:0000256" key="8">
    <source>
        <dbReference type="SAM" id="MobiDB-lite"/>
    </source>
</evidence>
<keyword evidence="12" id="KW-1185">Reference proteome</keyword>
<evidence type="ECO:0000256" key="7">
    <source>
        <dbReference type="ARBA" id="ARBA00023284"/>
    </source>
</evidence>
<feature type="compositionally biased region" description="Low complexity" evidence="8">
    <location>
        <begin position="28"/>
        <end position="56"/>
    </location>
</feature>
<dbReference type="InterPro" id="IPR013766">
    <property type="entry name" value="Thioredoxin_domain"/>
</dbReference>
<evidence type="ECO:0000256" key="2">
    <source>
        <dbReference type="ARBA" id="ARBA00005791"/>
    </source>
</evidence>
<evidence type="ECO:0000256" key="9">
    <source>
        <dbReference type="SAM" id="SignalP"/>
    </source>
</evidence>
<organism evidence="11 12">
    <name type="scientific">Cognatilysobacter xinjiangensis</name>
    <dbReference type="NCBI Taxonomy" id="546892"/>
    <lineage>
        <taxon>Bacteria</taxon>
        <taxon>Pseudomonadati</taxon>
        <taxon>Pseudomonadota</taxon>
        <taxon>Gammaproteobacteria</taxon>
        <taxon>Lysobacterales</taxon>
        <taxon>Lysobacteraceae</taxon>
        <taxon>Cognatilysobacter</taxon>
    </lineage>
</organism>
<sequence>MLIRPSLRLAFVLALALGGTACSRGDDAATTAATTEPATAAAPADAATTPAAPSEVPAEEPRQPGPIVPPQGPAPVLGQDYEEIPGGTPWRAEPGKIEVVEVFGYVCPACARFAPVVEAWHSKLPADVAFRYVAAPFGPEWDPYAKAFYVAEQQGLVGRTHMPLIDAIHVKDSMPGEGDGPDEQKIANFYAQYGANAQQFLAAMNSFAVATKVNQGRQWMQKAGVTGTPTMIVNGKYRVTGGQTYDDVLRIADHLIARERAAMGGASTGAPAAPATGNGG</sequence>
<feature type="compositionally biased region" description="Pro residues" evidence="8">
    <location>
        <begin position="63"/>
        <end position="73"/>
    </location>
</feature>
<dbReference type="PROSITE" id="PS51352">
    <property type="entry name" value="THIOREDOXIN_2"/>
    <property type="match status" value="1"/>
</dbReference>
<evidence type="ECO:0000256" key="4">
    <source>
        <dbReference type="ARBA" id="ARBA00022729"/>
    </source>
</evidence>
<dbReference type="CDD" id="cd03019">
    <property type="entry name" value="DsbA_DsbA"/>
    <property type="match status" value="1"/>
</dbReference>
<evidence type="ECO:0000313" key="11">
    <source>
        <dbReference type="EMBL" id="GGZ70427.1"/>
    </source>
</evidence>
<comment type="subcellular location">
    <subcellularLocation>
        <location evidence="1">Periplasm</location>
    </subcellularLocation>
</comment>
<proteinExistence type="inferred from homology"/>
<dbReference type="SUPFAM" id="SSF52833">
    <property type="entry name" value="Thioredoxin-like"/>
    <property type="match status" value="1"/>
</dbReference>
<dbReference type="InterPro" id="IPR001853">
    <property type="entry name" value="DSBA-like_thioredoxin_dom"/>
</dbReference>
<comment type="similarity">
    <text evidence="2">Belongs to the thioredoxin family. DsbA subfamily.</text>
</comment>
<evidence type="ECO:0000256" key="1">
    <source>
        <dbReference type="ARBA" id="ARBA00004418"/>
    </source>
</evidence>
<evidence type="ECO:0000256" key="6">
    <source>
        <dbReference type="ARBA" id="ARBA00023157"/>
    </source>
</evidence>
<gene>
    <name evidence="11" type="ORF">GCM10008101_25860</name>
</gene>
<dbReference type="EMBL" id="BMXY01000004">
    <property type="protein sequence ID" value="GGZ70427.1"/>
    <property type="molecule type" value="Genomic_DNA"/>
</dbReference>
<name>A0ABQ3CCH4_9GAMM</name>
<evidence type="ECO:0000259" key="10">
    <source>
        <dbReference type="PROSITE" id="PS51352"/>
    </source>
</evidence>
<evidence type="ECO:0000313" key="12">
    <source>
        <dbReference type="Proteomes" id="UP000643403"/>
    </source>
</evidence>
<dbReference type="InterPro" id="IPR023205">
    <property type="entry name" value="DsbA/DsbL"/>
</dbReference>
<dbReference type="Proteomes" id="UP000643403">
    <property type="component" value="Unassembled WGS sequence"/>
</dbReference>
<dbReference type="InterPro" id="IPR050824">
    <property type="entry name" value="Thiol_disulfide_DsbA"/>
</dbReference>
<feature type="region of interest" description="Disordered" evidence="8">
    <location>
        <begin position="24"/>
        <end position="89"/>
    </location>
</feature>
<dbReference type="Pfam" id="PF01323">
    <property type="entry name" value="DSBA"/>
    <property type="match status" value="1"/>
</dbReference>
<dbReference type="PANTHER" id="PTHR35891:SF2">
    <property type="entry name" value="THIOL:DISULFIDE INTERCHANGE PROTEIN DSBA"/>
    <property type="match status" value="1"/>
</dbReference>
<keyword evidence="6" id="KW-1015">Disulfide bond</keyword>
<comment type="caution">
    <text evidence="11">The sequence shown here is derived from an EMBL/GenBank/DDBJ whole genome shotgun (WGS) entry which is preliminary data.</text>
</comment>
<dbReference type="PANTHER" id="PTHR35891">
    <property type="entry name" value="THIOL:DISULFIDE INTERCHANGE PROTEIN DSBA"/>
    <property type="match status" value="1"/>
</dbReference>
<feature type="signal peptide" evidence="9">
    <location>
        <begin position="1"/>
        <end position="28"/>
    </location>
</feature>
<dbReference type="Gene3D" id="3.40.30.10">
    <property type="entry name" value="Glutaredoxin"/>
    <property type="match status" value="1"/>
</dbReference>
<dbReference type="InterPro" id="IPR036249">
    <property type="entry name" value="Thioredoxin-like_sf"/>
</dbReference>
<evidence type="ECO:0000256" key="3">
    <source>
        <dbReference type="ARBA" id="ARBA00013831"/>
    </source>
</evidence>
<keyword evidence="4 9" id="KW-0732">Signal</keyword>
<protein>
    <recommendedName>
        <fullName evidence="3">Thiol:disulfide interchange protein DsbA</fullName>
    </recommendedName>
</protein>
<evidence type="ECO:0000256" key="5">
    <source>
        <dbReference type="ARBA" id="ARBA00022764"/>
    </source>
</evidence>
<keyword evidence="7" id="KW-0676">Redox-active center</keyword>